<protein>
    <recommendedName>
        <fullName evidence="1">Putative membrane protein insertion efficiency factor</fullName>
    </recommendedName>
</protein>
<dbReference type="Pfam" id="PF01809">
    <property type="entry name" value="YidD"/>
    <property type="match status" value="1"/>
</dbReference>
<sequence>MKAAPSGLAAFLLARLVRLYQLLLRPLIGGHCRFHPSCSAYAIAALETHGAWRGLGLASWRLLRCNPWSAGGIDPPPPRATEPRRTA</sequence>
<comment type="function">
    <text evidence="1">Could be involved in insertion of integral membrane proteins into the membrane.</text>
</comment>
<dbReference type="InterPro" id="IPR002696">
    <property type="entry name" value="Membr_insert_effic_factor_YidD"/>
</dbReference>
<evidence type="ECO:0000256" key="1">
    <source>
        <dbReference type="HAMAP-Rule" id="MF_00386"/>
    </source>
</evidence>
<dbReference type="PANTHER" id="PTHR33383">
    <property type="entry name" value="MEMBRANE PROTEIN INSERTION EFFICIENCY FACTOR-RELATED"/>
    <property type="match status" value="1"/>
</dbReference>
<comment type="caution">
    <text evidence="3">The sequence shown here is derived from an EMBL/GenBank/DDBJ whole genome shotgun (WGS) entry which is preliminary data.</text>
</comment>
<gene>
    <name evidence="3" type="primary">yidD</name>
    <name evidence="3" type="ORF">ENY07_06285</name>
</gene>
<proteinExistence type="inferred from homology"/>
<organism evidence="3">
    <name type="scientific">Acidicaldus sp</name>
    <dbReference type="NCBI Taxonomy" id="1872105"/>
    <lineage>
        <taxon>Bacteria</taxon>
        <taxon>Pseudomonadati</taxon>
        <taxon>Pseudomonadota</taxon>
        <taxon>Alphaproteobacteria</taxon>
        <taxon>Acetobacterales</taxon>
        <taxon>Acetobacteraceae</taxon>
        <taxon>Acidicaldus</taxon>
    </lineage>
</organism>
<feature type="region of interest" description="Disordered" evidence="2">
    <location>
        <begin position="68"/>
        <end position="87"/>
    </location>
</feature>
<dbReference type="GO" id="GO:0005886">
    <property type="term" value="C:plasma membrane"/>
    <property type="evidence" value="ECO:0007669"/>
    <property type="project" value="UniProtKB-SubCell"/>
</dbReference>
<dbReference type="EMBL" id="DTQM01000119">
    <property type="protein sequence ID" value="HGC42813.1"/>
    <property type="molecule type" value="Genomic_DNA"/>
</dbReference>
<dbReference type="SMART" id="SM01234">
    <property type="entry name" value="Haemolytic"/>
    <property type="match status" value="1"/>
</dbReference>
<dbReference type="PANTHER" id="PTHR33383:SF1">
    <property type="entry name" value="MEMBRANE PROTEIN INSERTION EFFICIENCY FACTOR-RELATED"/>
    <property type="match status" value="1"/>
</dbReference>
<evidence type="ECO:0000313" key="3">
    <source>
        <dbReference type="EMBL" id="HGC42813.1"/>
    </source>
</evidence>
<evidence type="ECO:0000256" key="2">
    <source>
        <dbReference type="SAM" id="MobiDB-lite"/>
    </source>
</evidence>
<comment type="similarity">
    <text evidence="1">Belongs to the UPF0161 family.</text>
</comment>
<dbReference type="AlphaFoldDB" id="A0A8J4HAG7"/>
<dbReference type="HAMAP" id="MF_00386">
    <property type="entry name" value="UPF0161_YidD"/>
    <property type="match status" value="1"/>
</dbReference>
<dbReference type="NCBIfam" id="TIGR00278">
    <property type="entry name" value="membrane protein insertion efficiency factor YidD"/>
    <property type="match status" value="1"/>
</dbReference>
<comment type="subcellular location">
    <subcellularLocation>
        <location evidence="1">Cell membrane</location>
        <topology evidence="1">Peripheral membrane protein</topology>
        <orientation evidence="1">Cytoplasmic side</orientation>
    </subcellularLocation>
</comment>
<keyword evidence="1" id="KW-1003">Cell membrane</keyword>
<keyword evidence="1" id="KW-0472">Membrane</keyword>
<accession>A0A8J4HAG7</accession>
<reference evidence="3" key="1">
    <citation type="journal article" date="2020" name="mSystems">
        <title>Genome- and Community-Level Interaction Insights into Carbon Utilization and Element Cycling Functions of Hydrothermarchaeota in Hydrothermal Sediment.</title>
        <authorList>
            <person name="Zhou Z."/>
            <person name="Liu Y."/>
            <person name="Xu W."/>
            <person name="Pan J."/>
            <person name="Luo Z.H."/>
            <person name="Li M."/>
        </authorList>
    </citation>
    <scope>NUCLEOTIDE SEQUENCE</scope>
    <source>
        <strain evidence="3">SpSt-997</strain>
    </source>
</reference>
<name>A0A8J4HAG7_9PROT</name>